<dbReference type="EMBL" id="JARWAO010000001">
    <property type="protein sequence ID" value="MDR5894827.1"/>
    <property type="molecule type" value="Genomic_DNA"/>
</dbReference>
<feature type="chain" id="PRO_5047532970" evidence="1">
    <location>
        <begin position="27"/>
        <end position="204"/>
    </location>
</feature>
<dbReference type="PROSITE" id="PS51257">
    <property type="entry name" value="PROKAR_LIPOPROTEIN"/>
    <property type="match status" value="1"/>
</dbReference>
<organism evidence="2 3">
    <name type="scientific">Larsenimonas suaedae</name>
    <dbReference type="NCBI Taxonomy" id="1851019"/>
    <lineage>
        <taxon>Bacteria</taxon>
        <taxon>Pseudomonadati</taxon>
        <taxon>Pseudomonadota</taxon>
        <taxon>Gammaproteobacteria</taxon>
        <taxon>Oceanospirillales</taxon>
        <taxon>Halomonadaceae</taxon>
        <taxon>Larsenimonas</taxon>
    </lineage>
</organism>
<dbReference type="PIRSF" id="PIRSF033535">
    <property type="entry name" value="UCP033535_plp"/>
    <property type="match status" value="1"/>
</dbReference>
<evidence type="ECO:0000256" key="1">
    <source>
        <dbReference type="SAM" id="SignalP"/>
    </source>
</evidence>
<evidence type="ECO:0000313" key="3">
    <source>
        <dbReference type="Proteomes" id="UP001269375"/>
    </source>
</evidence>
<comment type="caution">
    <text evidence="2">The sequence shown here is derived from an EMBL/GenBank/DDBJ whole genome shotgun (WGS) entry which is preliminary data.</text>
</comment>
<dbReference type="InterPro" id="IPR036215">
    <property type="entry name" value="TM0957-like_sf"/>
</dbReference>
<proteinExistence type="predicted"/>
<keyword evidence="3" id="KW-1185">Reference proteome</keyword>
<evidence type="ECO:0000313" key="2">
    <source>
        <dbReference type="EMBL" id="MDR5894827.1"/>
    </source>
</evidence>
<feature type="signal peptide" evidence="1">
    <location>
        <begin position="1"/>
        <end position="26"/>
    </location>
</feature>
<accession>A0ABU1GTB5</accession>
<name>A0ABU1GTB5_9GAMM</name>
<dbReference type="Pfam" id="PF10054">
    <property type="entry name" value="DUF2291"/>
    <property type="match status" value="1"/>
</dbReference>
<gene>
    <name evidence="2" type="ORF">QC825_01910</name>
</gene>
<dbReference type="Proteomes" id="UP001269375">
    <property type="component" value="Unassembled WGS sequence"/>
</dbReference>
<dbReference type="InterPro" id="IPR014582">
    <property type="entry name" value="UCP033535_lipo"/>
</dbReference>
<sequence length="204" mass="22288">MRLNSIARLAGVVLCLHLLSACTVTDLDEDGNPIIPADPNAKVSYEHMSLSEVADTLWAPKILPEAQTEFVEWEALKPRLEAGGDADATSAFVHFDGVIEAVDTSKIRGSVTLKVDDRSIELQTGRIVRGNAIRDASTHVPFDDFKNQIRFAQISREFNTRAIEGANVPDESWVGAPVSVIAAVTLDQGKMRDAVPIQIERRTP</sequence>
<dbReference type="SUPFAM" id="SSF141318">
    <property type="entry name" value="TM0957-like"/>
    <property type="match status" value="1"/>
</dbReference>
<protein>
    <submittedName>
        <fullName evidence="2">DUF2291 family protein</fullName>
    </submittedName>
</protein>
<dbReference type="RefSeq" id="WP_251592859.1">
    <property type="nucleotide sequence ID" value="NZ_JAMLJI010000002.1"/>
</dbReference>
<reference evidence="2 3" key="1">
    <citation type="submission" date="2023-04" db="EMBL/GenBank/DDBJ databases">
        <title>A long-awaited taxogenomic arrangement of the family Halomonadaceae.</title>
        <authorList>
            <person name="De La Haba R."/>
            <person name="Chuvochina M."/>
            <person name="Wittouck S."/>
            <person name="Arahal D.R."/>
            <person name="Sanchez-Porro C."/>
            <person name="Hugenholtz P."/>
            <person name="Ventosa A."/>
        </authorList>
    </citation>
    <scope>NUCLEOTIDE SEQUENCE [LARGE SCALE GENOMIC DNA]</scope>
    <source>
        <strain evidence="2 3">DSM 22428</strain>
    </source>
</reference>
<keyword evidence="1" id="KW-0732">Signal</keyword>